<dbReference type="EMBL" id="FN650140">
    <property type="protein sequence ID" value="CBJ13589.1"/>
    <property type="molecule type" value="Genomic_DNA"/>
</dbReference>
<name>D3HMA0_LEGLN</name>
<dbReference type="KEGG" id="llo:LLO_3137"/>
<dbReference type="Proteomes" id="UP000001060">
    <property type="component" value="Chromosome"/>
</dbReference>
<proteinExistence type="predicted"/>
<evidence type="ECO:0000313" key="2">
    <source>
        <dbReference type="Proteomes" id="UP000001060"/>
    </source>
</evidence>
<reference evidence="1 2" key="1">
    <citation type="journal article" date="2010" name="PLoS Genet.">
        <title>Analysis of the Legionella longbeachae genome and transcriptome uncovers unique strategies to cause Legionnaires' disease.</title>
        <authorList>
            <person name="Cazalet C."/>
            <person name="Gomez-Valero L."/>
            <person name="Rusniok C."/>
            <person name="Lomma M."/>
            <person name="Dervins-Ravault D."/>
            <person name="Newton H."/>
            <person name="Sansom F."/>
            <person name="Jarraud S."/>
            <person name="Zidane N."/>
            <person name="Ma L."/>
            <person name="Bouchier C."/>
            <person name="Etienne J."/>
            <person name="Hartland E."/>
            <person name="Buchrieser C."/>
        </authorList>
    </citation>
    <scope>NUCLEOTIDE SEQUENCE [LARGE SCALE GENOMIC DNA]</scope>
    <source>
        <strain evidence="1 2">NSW150</strain>
    </source>
</reference>
<dbReference type="HOGENOM" id="CLU_2479524_0_0_6"/>
<protein>
    <submittedName>
        <fullName evidence="1">Uncharacterized protein</fullName>
    </submittedName>
</protein>
<organism evidence="1 2">
    <name type="scientific">Legionella longbeachae serogroup 1 (strain NSW150)</name>
    <dbReference type="NCBI Taxonomy" id="661367"/>
    <lineage>
        <taxon>Bacteria</taxon>
        <taxon>Pseudomonadati</taxon>
        <taxon>Pseudomonadota</taxon>
        <taxon>Gammaproteobacteria</taxon>
        <taxon>Legionellales</taxon>
        <taxon>Legionellaceae</taxon>
        <taxon>Legionella</taxon>
    </lineage>
</organism>
<sequence length="87" mass="9908">MQVHYSRSASVELPRPATLAGIYALSVQSAAIAKDGAFPTVTFRKSGRSKMQYTLQVTSSCRIPSIHSRYCKRWRFPNRHLPQKREV</sequence>
<dbReference type="AlphaFoldDB" id="D3HMA0"/>
<evidence type="ECO:0000313" key="1">
    <source>
        <dbReference type="EMBL" id="CBJ13589.1"/>
    </source>
</evidence>
<dbReference type="STRING" id="661367.LLO_3137"/>
<accession>D3HMA0</accession>
<keyword evidence="2" id="KW-1185">Reference proteome</keyword>
<gene>
    <name evidence="1" type="ordered locus">LLO_3137</name>
</gene>